<organism evidence="2 3">
    <name type="scientific">Streptomyces antimicrobicus</name>
    <dbReference type="NCBI Taxonomy" id="2883108"/>
    <lineage>
        <taxon>Bacteria</taxon>
        <taxon>Bacillati</taxon>
        <taxon>Actinomycetota</taxon>
        <taxon>Actinomycetes</taxon>
        <taxon>Kitasatosporales</taxon>
        <taxon>Streptomycetaceae</taxon>
        <taxon>Streptomyces</taxon>
    </lineage>
</organism>
<feature type="non-terminal residue" evidence="2">
    <location>
        <position position="168"/>
    </location>
</feature>
<proteinExistence type="predicted"/>
<evidence type="ECO:0000259" key="1">
    <source>
        <dbReference type="Pfam" id="PF00668"/>
    </source>
</evidence>
<feature type="domain" description="Condensation" evidence="1">
    <location>
        <begin position="8"/>
        <end position="167"/>
    </location>
</feature>
<dbReference type="Pfam" id="PF00668">
    <property type="entry name" value="Condensation"/>
    <property type="match status" value="1"/>
</dbReference>
<dbReference type="RefSeq" id="WP_226731086.1">
    <property type="nucleotide sequence ID" value="NZ_JAJAUY010000276.1"/>
</dbReference>
<feature type="non-terminal residue" evidence="2">
    <location>
        <position position="1"/>
    </location>
</feature>
<dbReference type="Proteomes" id="UP001199054">
    <property type="component" value="Unassembled WGS sequence"/>
</dbReference>
<dbReference type="PANTHER" id="PTHR45527:SF1">
    <property type="entry name" value="FATTY ACID SYNTHASE"/>
    <property type="match status" value="1"/>
</dbReference>
<keyword evidence="3" id="KW-1185">Reference proteome</keyword>
<dbReference type="PANTHER" id="PTHR45527">
    <property type="entry name" value="NONRIBOSOMAL PEPTIDE SYNTHETASE"/>
    <property type="match status" value="1"/>
</dbReference>
<protein>
    <submittedName>
        <fullName evidence="2">Condensation domain-containing protein</fullName>
    </submittedName>
</protein>
<accession>A0ABS8BG26</accession>
<sequence>SVAGREVGFWREALAGLPEELAYPTDRRRPAVASYEGRSFEVELGAELHGRLAELARATGTTLTMVMHAALAAVLSRLGAGTDIAIGTPVAGRSDEALDELIGFFVNTLVIRADVSGDPTFTELLARVRETSLAAYAHQDVPFERIVEAVNPARSAARHPLFQIMLQV</sequence>
<dbReference type="Gene3D" id="3.30.559.30">
    <property type="entry name" value="Nonribosomal peptide synthetase, condensation domain"/>
    <property type="match status" value="1"/>
</dbReference>
<reference evidence="2 3" key="1">
    <citation type="submission" date="2021-10" db="EMBL/GenBank/DDBJ databases">
        <title>Streptomyces sp. strain SMC 277, a novel streptomycete isolated from soil.</title>
        <authorList>
            <person name="Chanama M."/>
        </authorList>
    </citation>
    <scope>NUCLEOTIDE SEQUENCE [LARGE SCALE GENOMIC DNA]</scope>
    <source>
        <strain evidence="2 3">SMC 277</strain>
    </source>
</reference>
<name>A0ABS8BG26_9ACTN</name>
<evidence type="ECO:0000313" key="3">
    <source>
        <dbReference type="Proteomes" id="UP001199054"/>
    </source>
</evidence>
<dbReference type="SUPFAM" id="SSF52777">
    <property type="entry name" value="CoA-dependent acyltransferases"/>
    <property type="match status" value="1"/>
</dbReference>
<gene>
    <name evidence="2" type="ORF">LG632_30030</name>
</gene>
<comment type="caution">
    <text evidence="2">The sequence shown here is derived from an EMBL/GenBank/DDBJ whole genome shotgun (WGS) entry which is preliminary data.</text>
</comment>
<dbReference type="InterPro" id="IPR001242">
    <property type="entry name" value="Condensation_dom"/>
</dbReference>
<dbReference type="EMBL" id="JAJAUY010000276">
    <property type="protein sequence ID" value="MCB5183580.1"/>
    <property type="molecule type" value="Genomic_DNA"/>
</dbReference>
<evidence type="ECO:0000313" key="2">
    <source>
        <dbReference type="EMBL" id="MCB5183580.1"/>
    </source>
</evidence>